<sequence>MAGLNTQMTIDTEFVQKLAQFPKLISQAARKALSKTNTWLRSTTMVELGYELKIDSKAMKSRFRVYKSGHMTRLWIGINDIAVHRLGKPVQKANGVEVGEHFFEKAFISPMNSDELLVWRRTGKQRSQIEMVKLDITDEAEEIIGSYAPEINRKFREYFHVEFQRLLAKS</sequence>
<keyword evidence="2" id="KW-1185">Reference proteome</keyword>
<dbReference type="RefSeq" id="WP_394608739.1">
    <property type="nucleotide sequence ID" value="NZ_JBIHSN010000003.1"/>
</dbReference>
<reference evidence="1 2" key="1">
    <citation type="submission" date="2024-10" db="EMBL/GenBank/DDBJ databases">
        <authorList>
            <person name="Yibar A."/>
            <person name="Saticioglu I.B."/>
            <person name="Duman M."/>
            <person name="Ajmi N."/>
            <person name="Gurler F."/>
            <person name="Ay H."/>
            <person name="Onuk E."/>
            <person name="Guler S."/>
            <person name="Romalde J.L."/>
        </authorList>
    </citation>
    <scope>NUCLEOTIDE SEQUENCE [LARGE SCALE GENOMIC DNA]</scope>
    <source>
        <strain evidence="1 2">14-MA-B</strain>
    </source>
</reference>
<evidence type="ECO:0000313" key="2">
    <source>
        <dbReference type="Proteomes" id="UP001607151"/>
    </source>
</evidence>
<accession>A0ABW7J0C4</accession>
<name>A0ABW7J0C4_9VIBR</name>
<evidence type="ECO:0000313" key="1">
    <source>
        <dbReference type="EMBL" id="MFH0267224.1"/>
    </source>
</evidence>
<dbReference type="Proteomes" id="UP001607151">
    <property type="component" value="Unassembled WGS sequence"/>
</dbReference>
<protein>
    <submittedName>
        <fullName evidence="1">Phage tail protein</fullName>
    </submittedName>
</protein>
<organism evidence="1 2">
    <name type="scientific">Vibrio rumoiensis</name>
    <dbReference type="NCBI Taxonomy" id="76258"/>
    <lineage>
        <taxon>Bacteria</taxon>
        <taxon>Pseudomonadati</taxon>
        <taxon>Pseudomonadota</taxon>
        <taxon>Gammaproteobacteria</taxon>
        <taxon>Vibrionales</taxon>
        <taxon>Vibrionaceae</taxon>
        <taxon>Vibrio</taxon>
    </lineage>
</organism>
<dbReference type="EMBL" id="JBIHSN010000003">
    <property type="protein sequence ID" value="MFH0267224.1"/>
    <property type="molecule type" value="Genomic_DNA"/>
</dbReference>
<comment type="caution">
    <text evidence="1">The sequence shown here is derived from an EMBL/GenBank/DDBJ whole genome shotgun (WGS) entry which is preliminary data.</text>
</comment>
<proteinExistence type="predicted"/>
<gene>
    <name evidence="1" type="ORF">ACGRQ9_17400</name>
</gene>